<evidence type="ECO:0000313" key="6">
    <source>
        <dbReference type="Proteomes" id="UP000694680"/>
    </source>
</evidence>
<dbReference type="PANTHER" id="PTHR23348:SF42">
    <property type="entry name" value="PERIAXIN"/>
    <property type="match status" value="1"/>
</dbReference>
<reference evidence="5" key="1">
    <citation type="submission" date="2020-06" db="EMBL/GenBank/DDBJ databases">
        <authorList>
            <consortium name="Wellcome Sanger Institute Data Sharing"/>
        </authorList>
    </citation>
    <scope>NUCLEOTIDE SEQUENCE [LARGE SCALE GENOMIC DNA]</scope>
</reference>
<feature type="compositionally biased region" description="Basic and acidic residues" evidence="3">
    <location>
        <begin position="1198"/>
        <end position="1217"/>
    </location>
</feature>
<dbReference type="InterPro" id="IPR036034">
    <property type="entry name" value="PDZ_sf"/>
</dbReference>
<protein>
    <recommendedName>
        <fullName evidence="4">PDZ domain-containing protein</fullName>
    </recommendedName>
</protein>
<reference evidence="5" key="3">
    <citation type="submission" date="2025-09" db="UniProtKB">
        <authorList>
            <consortium name="Ensembl"/>
        </authorList>
    </citation>
    <scope>IDENTIFICATION</scope>
</reference>
<dbReference type="InterPro" id="IPR001478">
    <property type="entry name" value="PDZ"/>
</dbReference>
<reference evidence="5" key="2">
    <citation type="submission" date="2025-08" db="UniProtKB">
        <authorList>
            <consortium name="Ensembl"/>
        </authorList>
    </citation>
    <scope>IDENTIFICATION</scope>
</reference>
<dbReference type="SMART" id="SM00228">
    <property type="entry name" value="PDZ"/>
    <property type="match status" value="1"/>
</dbReference>
<dbReference type="GO" id="GO:0005737">
    <property type="term" value="C:cytoplasm"/>
    <property type="evidence" value="ECO:0007669"/>
    <property type="project" value="TreeGrafter"/>
</dbReference>
<dbReference type="Gene3D" id="2.30.42.10">
    <property type="match status" value="1"/>
</dbReference>
<feature type="region of interest" description="Disordered" evidence="3">
    <location>
        <begin position="550"/>
        <end position="570"/>
    </location>
</feature>
<dbReference type="InterPro" id="IPR052082">
    <property type="entry name" value="Myelin_sheath_structural"/>
</dbReference>
<dbReference type="Proteomes" id="UP000694680">
    <property type="component" value="Chromosome 13"/>
</dbReference>
<evidence type="ECO:0000256" key="3">
    <source>
        <dbReference type="SAM" id="MobiDB-lite"/>
    </source>
</evidence>
<keyword evidence="6" id="KW-1185">Reference proteome</keyword>
<accession>A0A8C5GF73</accession>
<feature type="region of interest" description="Disordered" evidence="3">
    <location>
        <begin position="172"/>
        <end position="196"/>
    </location>
</feature>
<organism evidence="5 6">
    <name type="scientific">Gouania willdenowi</name>
    <name type="common">Blunt-snouted clingfish</name>
    <name type="synonym">Lepadogaster willdenowi</name>
    <dbReference type="NCBI Taxonomy" id="441366"/>
    <lineage>
        <taxon>Eukaryota</taxon>
        <taxon>Metazoa</taxon>
        <taxon>Chordata</taxon>
        <taxon>Craniata</taxon>
        <taxon>Vertebrata</taxon>
        <taxon>Euteleostomi</taxon>
        <taxon>Actinopterygii</taxon>
        <taxon>Neopterygii</taxon>
        <taxon>Teleostei</taxon>
        <taxon>Neoteleostei</taxon>
        <taxon>Acanthomorphata</taxon>
        <taxon>Ovalentaria</taxon>
        <taxon>Blenniimorphae</taxon>
        <taxon>Blenniiformes</taxon>
        <taxon>Gobiesocoidei</taxon>
        <taxon>Gobiesocidae</taxon>
        <taxon>Gobiesocinae</taxon>
        <taxon>Gouania</taxon>
    </lineage>
</organism>
<comment type="subcellular location">
    <subcellularLocation>
        <location evidence="1">Nucleus</location>
    </subcellularLocation>
</comment>
<dbReference type="GO" id="GO:0005634">
    <property type="term" value="C:nucleus"/>
    <property type="evidence" value="ECO:0007669"/>
    <property type="project" value="UniProtKB-SubCell"/>
</dbReference>
<feature type="region of interest" description="Disordered" evidence="3">
    <location>
        <begin position="1197"/>
        <end position="1217"/>
    </location>
</feature>
<evidence type="ECO:0000259" key="4">
    <source>
        <dbReference type="PROSITE" id="PS50106"/>
    </source>
</evidence>
<feature type="domain" description="PDZ" evidence="4">
    <location>
        <begin position="16"/>
        <end position="83"/>
    </location>
</feature>
<evidence type="ECO:0000256" key="1">
    <source>
        <dbReference type="ARBA" id="ARBA00004123"/>
    </source>
</evidence>
<dbReference type="SUPFAM" id="SSF50156">
    <property type="entry name" value="PDZ domain-like"/>
    <property type="match status" value="1"/>
</dbReference>
<dbReference type="Ensembl" id="ENSGWIT00000032100.1">
    <property type="protein sequence ID" value="ENSGWIP00000029408.1"/>
    <property type="gene ID" value="ENSGWIG00000015352.1"/>
</dbReference>
<dbReference type="PROSITE" id="PS50106">
    <property type="entry name" value="PDZ"/>
    <property type="match status" value="1"/>
</dbReference>
<dbReference type="PANTHER" id="PTHR23348">
    <property type="entry name" value="PERIAXIN/AHNAK"/>
    <property type="match status" value="1"/>
</dbReference>
<dbReference type="GO" id="GO:0032287">
    <property type="term" value="P:peripheral nervous system myelin maintenance"/>
    <property type="evidence" value="ECO:0007669"/>
    <property type="project" value="TreeGrafter"/>
</dbReference>
<evidence type="ECO:0000256" key="2">
    <source>
        <dbReference type="ARBA" id="ARBA00023242"/>
    </source>
</evidence>
<proteinExistence type="predicted"/>
<keyword evidence="2" id="KW-0539">Nucleus</keyword>
<sequence length="1330" mass="143405">CCEDSTTMKQRRRPVDIMVETEAEAGASGYSVTGGGERGIFVKDVLRDSPAAKHLSLQQGDQLLSAKVYFDNVRYEDALRILQCAEPYKVSFQLRRTVPEAEVSVRPRVPSVEVKGPKAKVAKMVIRGTFLAKLKEKNKDERVIEGTPPELDSSDVDVEFSLPKLKQKGKVKGPSVDFSLPKPDGNITGKDLNKMPSCDTTLPNVKLPQGEIVLEGPKVKENFEKPNIDVSVPQGLMEGVKLPSVDISLPKVELPEAGVKLKGPEIPNVEYSLPNPNLEGNLKYGDHETGRFKLPNVDVSLPKLSTKVGGVDIDEIQTKGEIDMPSLEFSGLKVKSPDVDVEIKAPDVKGGKMPSLDVPLPQIQSKDDDIGIKAPDLKLKSLKGDLDVKAEAGMDGKETKLKMPSFDVSPGKIKIPEGKVSLPKSETKGLIKAKNAEFRAGEIKKPTFEISSPQKTLEGDISLKGKAKGAKINVPSADQPNVKLPEGDLNLQGPKVKSGKFEMPKINVGKTEGSVDAGIGKHVKIEMASIGSTDIRHKTKCDVSIPKVNMPEGDIETKGLNIKGKTPQMRSPEMDVHLQGPDLSIPSVGISLPKAKGDVESGGVQIKGPDIKGKKIEMPDIDVSLPKSHLQEFSMPTVNISLPKINTKGSEVKLETSDLDRGKIKIPNVDLTLSKGSAEVECLIKADVDIESPKGYGCKVGMPLVNVRLPEVQRKEGDVRIKAPSVNVRNIEMPDIDVSVPKSKAYGEIEGGKFQMPSLDISFSKMKAKEPDINAQVSEIKKGCPNIDINLKGPDVKGGKIKIPTVDFSLPTGNIEGEFDTGKPDVKGGTFNMPKFDVSMPKVSFPKIGAKVEGPEMEGKMRTPTGKIVIPEGKADIDLDFNVGKESKFNVPSFDISLPKIQGKSCDVDFQRPKVTGDFSLSQVKSPELDISIKGPEGGMFNMPDVDISLPKGKIQGDIGIESHDLKGSKFEMPKVDVSLPKVRLPETDVKIQSPDVKGIKIEMPDIKMPKGKVEIEGYVGKDSKFQKSSIDIILPKIKSEGPKMDIKGSNLKEGKITMPDIDLSVPKEKLKADVSFKGPQVIGGEVKLPKVDVGLPKINMPKSDCKMEEPEIKLGQVTVPGVDIEVPIEEGTINVKGPSGKFKAPKPAVDKTSAGLHMPTIDINLPKLDLSLPSGSKNKNLKCDISNLDASGEFDISDPKGDIDPPKLKVKSEGSDIEHQGVSLKLPTVKMPTVDISTPKVDLDFGLTKAKGDDVKVHLLKAEGCKPSSGVSFDLPDVNLKALSFTLPRFGEKSKSTGLETSGLKGDTFRPRVGVSVDADSTLQPITIA</sequence>
<dbReference type="GO" id="GO:0043484">
    <property type="term" value="P:regulation of RNA splicing"/>
    <property type="evidence" value="ECO:0007669"/>
    <property type="project" value="TreeGrafter"/>
</dbReference>
<evidence type="ECO:0000313" key="5">
    <source>
        <dbReference type="Ensembl" id="ENSGWIP00000029408.1"/>
    </source>
</evidence>
<name>A0A8C5GF73_GOUWI</name>